<dbReference type="Proteomes" id="UP001165289">
    <property type="component" value="Unassembled WGS sequence"/>
</dbReference>
<accession>A0AAV7KJH1</accession>
<sequence length="944" mass="108788">MTEISEQSFETIPIENWSLLNTEEWLKSCLNKYQMDDPKIYTKIKIKGKGLKILHEFRELNKHFSEEHANILHQDLDLKLGRKISTRRKPTLQLVDKFEKQLDEINVDFGKMLDRIPDRPYANELIIEALYSLGKGNIFPIECLVSRMVNTLYKQYTVSSTSSTALHHLENGHVRLCLPIDDAVGAFVQKFYLHGYPSLAELMLENILYLGQLGAVSSNYGVEQCPAVVIVPSQQKNKQSIDSGYDSTKTTPRTSTELTQNNHYLNTLETVFEYSDSDEIEPDQSLYSPVWETFQEASWHHNSVFIEGNNIIVDYATDEIADDRKLTFNYDSDLVIKFDVTCGKDSKIITNKDKSFTVKIENNTKNDVGFSLRVYNLSLPGDIKVLYPQTGSTFRILQREDDDKRDHIWQHDIELIQSLIDQSGDYVIFELVVCSLKNELLDSIKGNTWNIQRNFIQVQCSNYNNSTTDPETIKELYSLSNTMMGNGKRKKSLKIILESLYYYMYNNEEKAYWLATQLLLLPDFQRPQFLVFIWAQIGTYIYQGKDLDFSQHRRLIALINAVNSIKKKIERLNTKILTSIVESTDKTVNILQQYLERQRMRKSQSYPDDLSESSSPLPIISIKPATPETHDNSPPPSRHQSFTIHPSISEPNLHNLCVGKNERSKAKPKLLQYKKLRKASRSKDNITFGNCVVTCPPSPTEFEIDFSYAIMDTTTSQTTIIPGVRHLATLVLENNLDKERYIEPFEIKFPIPRKVSKLMTMRVAYQDGQNNEEILDTIQTNFKADSWSILAPRNGTYLIIGLDPLPEKLTRYVANDIFCVRPLYVQIWYKQVGAYGKWCEIWCCISCKKNLLIRPPHVEAWPLSKAVINTRSNDKIEFSLLPTNGYISAANELDMKYEFLLTETQGIFNFVHILNLEIVGSEIMFRINSQEDAIEKEIQIGTFL</sequence>
<dbReference type="EMBL" id="JAKMXF010000011">
    <property type="protein sequence ID" value="KAI6661581.1"/>
    <property type="molecule type" value="Genomic_DNA"/>
</dbReference>
<feature type="region of interest" description="Disordered" evidence="1">
    <location>
        <begin position="601"/>
        <end position="645"/>
    </location>
</feature>
<keyword evidence="3" id="KW-1185">Reference proteome</keyword>
<comment type="caution">
    <text evidence="2">The sequence shown here is derived from an EMBL/GenBank/DDBJ whole genome shotgun (WGS) entry which is preliminary data.</text>
</comment>
<name>A0AAV7KJH1_9METZ</name>
<protein>
    <submittedName>
        <fullName evidence="2">Uncharacterized protein</fullName>
    </submittedName>
</protein>
<reference evidence="2 3" key="1">
    <citation type="journal article" date="2023" name="BMC Biol.">
        <title>The compact genome of the sponge Oopsacas minuta (Hexactinellida) is lacking key metazoan core genes.</title>
        <authorList>
            <person name="Santini S."/>
            <person name="Schenkelaars Q."/>
            <person name="Jourda C."/>
            <person name="Duchesne M."/>
            <person name="Belahbib H."/>
            <person name="Rocher C."/>
            <person name="Selva M."/>
            <person name="Riesgo A."/>
            <person name="Vervoort M."/>
            <person name="Leys S.P."/>
            <person name="Kodjabachian L."/>
            <person name="Le Bivic A."/>
            <person name="Borchiellini C."/>
            <person name="Claverie J.M."/>
            <person name="Renard E."/>
        </authorList>
    </citation>
    <scope>NUCLEOTIDE SEQUENCE [LARGE SCALE GENOMIC DNA]</scope>
    <source>
        <strain evidence="2">SPO-2</strain>
    </source>
</reference>
<proteinExistence type="predicted"/>
<evidence type="ECO:0000313" key="2">
    <source>
        <dbReference type="EMBL" id="KAI6661581.1"/>
    </source>
</evidence>
<organism evidence="2 3">
    <name type="scientific">Oopsacas minuta</name>
    <dbReference type="NCBI Taxonomy" id="111878"/>
    <lineage>
        <taxon>Eukaryota</taxon>
        <taxon>Metazoa</taxon>
        <taxon>Porifera</taxon>
        <taxon>Hexactinellida</taxon>
        <taxon>Hexasterophora</taxon>
        <taxon>Lyssacinosida</taxon>
        <taxon>Leucopsacidae</taxon>
        <taxon>Oopsacas</taxon>
    </lineage>
</organism>
<feature type="compositionally biased region" description="Low complexity" evidence="1">
    <location>
        <begin position="603"/>
        <end position="622"/>
    </location>
</feature>
<evidence type="ECO:0000313" key="3">
    <source>
        <dbReference type="Proteomes" id="UP001165289"/>
    </source>
</evidence>
<gene>
    <name evidence="2" type="ORF">LOD99_13454</name>
</gene>
<dbReference type="AlphaFoldDB" id="A0AAV7KJH1"/>
<evidence type="ECO:0000256" key="1">
    <source>
        <dbReference type="SAM" id="MobiDB-lite"/>
    </source>
</evidence>